<name>A0A0K2XL97_HELHE</name>
<dbReference type="EMBL" id="CDMK01000001">
    <property type="protein sequence ID" value="CRI33723.1"/>
    <property type="molecule type" value="Genomic_DNA"/>
</dbReference>
<keyword evidence="2" id="KW-1185">Reference proteome</keyword>
<reference evidence="2" key="1">
    <citation type="submission" date="2014-12" db="EMBL/GenBank/DDBJ databases">
        <authorList>
            <person name="Smet A."/>
        </authorList>
    </citation>
    <scope>NUCLEOTIDE SEQUENCE [LARGE SCALE GENOMIC DNA]</scope>
</reference>
<evidence type="ECO:0000313" key="1">
    <source>
        <dbReference type="EMBL" id="CRI33723.1"/>
    </source>
</evidence>
<protein>
    <submittedName>
        <fullName evidence="1">Uncharacterized protein</fullName>
    </submittedName>
</protein>
<sequence length="37" mass="4060">MLEVAQANIDYPENLLNALGRVQTSGFVLKLLIKTSV</sequence>
<dbReference type="STRING" id="1216962.BN341_18780"/>
<dbReference type="AlphaFoldDB" id="A0A0K2XL97"/>
<dbReference type="Proteomes" id="UP000046090">
    <property type="component" value="Unassembled WGS sequence"/>
</dbReference>
<gene>
    <name evidence="1" type="ORF">HHE01_14090</name>
</gene>
<accession>A0A0K2XL97</accession>
<evidence type="ECO:0000313" key="2">
    <source>
        <dbReference type="Proteomes" id="UP000046090"/>
    </source>
</evidence>
<proteinExistence type="predicted"/>
<organism evidence="1 2">
    <name type="scientific">Helicobacter heilmannii</name>
    <dbReference type="NCBI Taxonomy" id="35817"/>
    <lineage>
        <taxon>Bacteria</taxon>
        <taxon>Pseudomonadati</taxon>
        <taxon>Campylobacterota</taxon>
        <taxon>Epsilonproteobacteria</taxon>
        <taxon>Campylobacterales</taxon>
        <taxon>Helicobacteraceae</taxon>
        <taxon>Helicobacter</taxon>
    </lineage>
</organism>